<dbReference type="InterPro" id="IPR036249">
    <property type="entry name" value="Thioredoxin-like_sf"/>
</dbReference>
<keyword evidence="1" id="KW-1015">Disulfide bond</keyword>
<evidence type="ECO:0000313" key="4">
    <source>
        <dbReference type="EMBL" id="CAE2196877.1"/>
    </source>
</evidence>
<dbReference type="SUPFAM" id="SSF52833">
    <property type="entry name" value="Thioredoxin-like"/>
    <property type="match status" value="1"/>
</dbReference>
<name>A0A7S4M2U2_9EUKA</name>
<evidence type="ECO:0000256" key="1">
    <source>
        <dbReference type="ARBA" id="ARBA00023157"/>
    </source>
</evidence>
<dbReference type="InterPro" id="IPR013766">
    <property type="entry name" value="Thioredoxin_domain"/>
</dbReference>
<feature type="chain" id="PRO_5031160005" description="Thioredoxin domain-containing protein" evidence="2">
    <location>
        <begin position="18"/>
        <end position="151"/>
    </location>
</feature>
<dbReference type="PANTHER" id="PTHR46115">
    <property type="entry name" value="THIOREDOXIN-LIKE PROTEIN 1"/>
    <property type="match status" value="1"/>
</dbReference>
<dbReference type="InterPro" id="IPR017937">
    <property type="entry name" value="Thioredoxin_CS"/>
</dbReference>
<gene>
    <name evidence="4" type="ORF">CPOL0286_LOCUS2231</name>
</gene>
<dbReference type="AlphaFoldDB" id="A0A7S4M2U2"/>
<feature type="signal peptide" evidence="2">
    <location>
        <begin position="1"/>
        <end position="17"/>
    </location>
</feature>
<reference evidence="4" key="1">
    <citation type="submission" date="2021-01" db="EMBL/GenBank/DDBJ databases">
        <authorList>
            <person name="Corre E."/>
            <person name="Pelletier E."/>
            <person name="Niang G."/>
            <person name="Scheremetjew M."/>
            <person name="Finn R."/>
            <person name="Kale V."/>
            <person name="Holt S."/>
            <person name="Cochrane G."/>
            <person name="Meng A."/>
            <person name="Brown T."/>
            <person name="Cohen L."/>
        </authorList>
    </citation>
    <scope>NUCLEOTIDE SEQUENCE</scope>
    <source>
        <strain evidence="4">UIO037</strain>
    </source>
</reference>
<organism evidence="4">
    <name type="scientific">Prymnesium polylepis</name>
    <dbReference type="NCBI Taxonomy" id="72548"/>
    <lineage>
        <taxon>Eukaryota</taxon>
        <taxon>Haptista</taxon>
        <taxon>Haptophyta</taxon>
        <taxon>Prymnesiophyceae</taxon>
        <taxon>Prymnesiales</taxon>
        <taxon>Prymnesiaceae</taxon>
        <taxon>Prymnesium</taxon>
    </lineage>
</organism>
<evidence type="ECO:0000259" key="3">
    <source>
        <dbReference type="PROSITE" id="PS51352"/>
    </source>
</evidence>
<dbReference type="Gene3D" id="3.40.30.10">
    <property type="entry name" value="Glutaredoxin"/>
    <property type="match status" value="1"/>
</dbReference>
<keyword evidence="2" id="KW-0732">Signal</keyword>
<accession>A0A7S4M2U2</accession>
<protein>
    <recommendedName>
        <fullName evidence="3">Thioredoxin domain-containing protein</fullName>
    </recommendedName>
</protein>
<feature type="domain" description="Thioredoxin" evidence="3">
    <location>
        <begin position="9"/>
        <end position="151"/>
    </location>
</feature>
<dbReference type="PRINTS" id="PR00421">
    <property type="entry name" value="THIOREDOXIN"/>
</dbReference>
<proteinExistence type="predicted"/>
<dbReference type="Pfam" id="PF00085">
    <property type="entry name" value="Thioredoxin"/>
    <property type="match status" value="1"/>
</dbReference>
<evidence type="ECO:0000256" key="2">
    <source>
        <dbReference type="SAM" id="SignalP"/>
    </source>
</evidence>
<dbReference type="PROSITE" id="PS51352">
    <property type="entry name" value="THIOREDOXIN_2"/>
    <property type="match status" value="1"/>
</dbReference>
<dbReference type="EMBL" id="HBKO01004595">
    <property type="protein sequence ID" value="CAE2196877.1"/>
    <property type="molecule type" value="Transcribed_RNA"/>
</dbReference>
<dbReference type="CDD" id="cd02947">
    <property type="entry name" value="TRX_family"/>
    <property type="match status" value="1"/>
</dbReference>
<dbReference type="PROSITE" id="PS00194">
    <property type="entry name" value="THIOREDOXIN_1"/>
    <property type="match status" value="1"/>
</dbReference>
<sequence>MGKVFAFGLLLLACADAFGFTTTQPMRSRVASSAVRNSRRIEAVVIDISSTDEFNDALETAGDSLVVIDYSTSWCGPCKIIAPKFDELSEQYKNVAFLKVMGDSSPEADKLMRSQGVRALPSFHFWKNKKQVDSVSGAKTQALQDAIEAHM</sequence>